<dbReference type="AlphaFoldDB" id="A0A8J1USV5"/>
<feature type="coiled-coil region" evidence="2">
    <location>
        <begin position="338"/>
        <end position="397"/>
    </location>
</feature>
<feature type="coiled-coil region" evidence="2">
    <location>
        <begin position="160"/>
        <end position="285"/>
    </location>
</feature>
<dbReference type="GO" id="GO:0031507">
    <property type="term" value="P:heterochromatin formation"/>
    <property type="evidence" value="ECO:0007669"/>
    <property type="project" value="TreeGrafter"/>
</dbReference>
<dbReference type="InterPro" id="IPR036415">
    <property type="entry name" value="Lamin_tail_dom_sf"/>
</dbReference>
<feature type="region of interest" description="Disordered" evidence="3">
    <location>
        <begin position="533"/>
        <end position="582"/>
    </location>
</feature>
<keyword evidence="1" id="KW-0403">Intermediate filament</keyword>
<dbReference type="EMBL" id="CAIIXF020000001">
    <property type="protein sequence ID" value="CAH1772888.1"/>
    <property type="molecule type" value="Genomic_DNA"/>
</dbReference>
<keyword evidence="2" id="KW-0175">Coiled coil</keyword>
<name>A0A8J1USV5_OWEFU</name>
<feature type="compositionally biased region" description="Polar residues" evidence="3">
    <location>
        <begin position="10"/>
        <end position="45"/>
    </location>
</feature>
<accession>A0A8J1USV5</accession>
<evidence type="ECO:0000256" key="2">
    <source>
        <dbReference type="SAM" id="Coils"/>
    </source>
</evidence>
<dbReference type="PROSITE" id="PS51842">
    <property type="entry name" value="IF_ROD_2"/>
    <property type="match status" value="1"/>
</dbReference>
<proteinExistence type="inferred from homology"/>
<comment type="caution">
    <text evidence="4">The sequence shown here is derived from an EMBL/GenBank/DDBJ whole genome shotgun (WGS) entry which is preliminary data.</text>
</comment>
<dbReference type="GO" id="GO:0006998">
    <property type="term" value="P:nuclear envelope organization"/>
    <property type="evidence" value="ECO:0007669"/>
    <property type="project" value="TreeGrafter"/>
</dbReference>
<dbReference type="Pfam" id="PF00038">
    <property type="entry name" value="Filament"/>
    <property type="match status" value="1"/>
</dbReference>
<evidence type="ECO:0000256" key="3">
    <source>
        <dbReference type="SAM" id="MobiDB-lite"/>
    </source>
</evidence>
<dbReference type="InterPro" id="IPR018039">
    <property type="entry name" value="IF_conserved"/>
</dbReference>
<evidence type="ECO:0000313" key="5">
    <source>
        <dbReference type="Proteomes" id="UP000749559"/>
    </source>
</evidence>
<dbReference type="GO" id="GO:0005652">
    <property type="term" value="C:nuclear lamina"/>
    <property type="evidence" value="ECO:0007669"/>
    <property type="project" value="TreeGrafter"/>
</dbReference>
<dbReference type="Pfam" id="PF00932">
    <property type="entry name" value="LTD"/>
    <property type="match status" value="1"/>
</dbReference>
<dbReference type="GO" id="GO:0051664">
    <property type="term" value="P:nuclear pore localization"/>
    <property type="evidence" value="ECO:0007669"/>
    <property type="project" value="TreeGrafter"/>
</dbReference>
<dbReference type="OrthoDB" id="2441647at2759"/>
<evidence type="ECO:0000313" key="4">
    <source>
        <dbReference type="EMBL" id="CAH1772888.1"/>
    </source>
</evidence>
<dbReference type="InterPro" id="IPR001322">
    <property type="entry name" value="Lamin_tail_dom"/>
</dbReference>
<feature type="region of interest" description="Disordered" evidence="3">
    <location>
        <begin position="1"/>
        <end position="45"/>
    </location>
</feature>
<dbReference type="PANTHER" id="PTHR45721:SF12">
    <property type="entry name" value="INTERMEDIATE FILAMENT PROTEIN IFA-1"/>
    <property type="match status" value="1"/>
</dbReference>
<keyword evidence="5" id="KW-1185">Reference proteome</keyword>
<dbReference type="PROSITE" id="PS51841">
    <property type="entry name" value="LTD"/>
    <property type="match status" value="1"/>
</dbReference>
<dbReference type="SUPFAM" id="SSF74853">
    <property type="entry name" value="Lamin A/C globular tail domain"/>
    <property type="match status" value="1"/>
</dbReference>
<dbReference type="PANTHER" id="PTHR45721">
    <property type="entry name" value="LAMIN DM0-RELATED"/>
    <property type="match status" value="1"/>
</dbReference>
<organism evidence="4 5">
    <name type="scientific">Owenia fusiformis</name>
    <name type="common">Polychaete worm</name>
    <dbReference type="NCBI Taxonomy" id="6347"/>
    <lineage>
        <taxon>Eukaryota</taxon>
        <taxon>Metazoa</taxon>
        <taxon>Spiralia</taxon>
        <taxon>Lophotrochozoa</taxon>
        <taxon>Annelida</taxon>
        <taxon>Polychaeta</taxon>
        <taxon>Sedentaria</taxon>
        <taxon>Canalipalpata</taxon>
        <taxon>Sabellida</taxon>
        <taxon>Oweniida</taxon>
        <taxon>Oweniidae</taxon>
        <taxon>Owenia</taxon>
    </lineage>
</organism>
<dbReference type="Proteomes" id="UP000749559">
    <property type="component" value="Unassembled WGS sequence"/>
</dbReference>
<reference evidence="4" key="1">
    <citation type="submission" date="2022-03" db="EMBL/GenBank/DDBJ databases">
        <authorList>
            <person name="Martin C."/>
        </authorList>
    </citation>
    <scope>NUCLEOTIDE SEQUENCE</scope>
</reference>
<dbReference type="PROSITE" id="PS00226">
    <property type="entry name" value="IF_ROD_1"/>
    <property type="match status" value="1"/>
</dbReference>
<feature type="compositionally biased region" description="Basic and acidic residues" evidence="3">
    <location>
        <begin position="533"/>
        <end position="551"/>
    </location>
</feature>
<dbReference type="InterPro" id="IPR039008">
    <property type="entry name" value="IF_rod_dom"/>
</dbReference>
<gene>
    <name evidence="4" type="ORF">OFUS_LOCUS573</name>
</gene>
<dbReference type="GO" id="GO:0007097">
    <property type="term" value="P:nuclear migration"/>
    <property type="evidence" value="ECO:0007669"/>
    <property type="project" value="TreeGrafter"/>
</dbReference>
<sequence>MSSPVKYATKGQTVTSEKTVTETITRQTNSASKSGSSFLNSSQTTATDDDLGYNSLYVPSMSPRKIVINRERSRSLGSLEHLNFGDETSRDVGLNYVEINIDEVKTTRNHEKKEMQELNSRLASFIDKIAFLEAKNKILSDRIDFDLKKFKEDWSTNAVIQKIEAELRQARILHDDVNVENGRLKITIRSLEEQIDKLQEENGKLETAYQNSKQDIDRQMQVVSDFEAENNLLRKNGNAKDAESKKDKAEIKRLQEKLKERGDTLNRENLNLVKSENKRHTVEEEFEYFKHLHEQRLNDLEDLLTRDRQKEEDIWSKKMEQGLKKIQESYDEQIEITKTAYSLKNTQLENDINQYKRRYQESVTEWESQNNQPNQEIKQLREEMRAMKIKFDETKDVNLSLNVEIAAYRKLLEGAHDSVGLKQAIEALLRQYSKKQEIQETEQDLMEQERDRISKGEMWAKFRYQKKANGPIGICECSEDATYIVLENTQSKDEDLTGWSIKRLLENTNEKVEYTFPKGAKVKGNSKIKVWASDHKPSDQSDDYEMPHEQSWRQGLSVSTSLENPNKEEKATHVKRSVYNTT</sequence>
<dbReference type="SMART" id="SM01391">
    <property type="entry name" value="Filament"/>
    <property type="match status" value="1"/>
</dbReference>
<dbReference type="SUPFAM" id="SSF64593">
    <property type="entry name" value="Intermediate filament protein, coiled coil region"/>
    <property type="match status" value="2"/>
</dbReference>
<evidence type="ECO:0000256" key="1">
    <source>
        <dbReference type="RuleBase" id="RU000685"/>
    </source>
</evidence>
<dbReference type="GO" id="GO:0090435">
    <property type="term" value="P:protein localization to nuclear envelope"/>
    <property type="evidence" value="ECO:0007669"/>
    <property type="project" value="TreeGrafter"/>
</dbReference>
<dbReference type="Gene3D" id="1.20.5.170">
    <property type="match status" value="1"/>
</dbReference>
<protein>
    <submittedName>
        <fullName evidence="4">Uncharacterized protein</fullName>
    </submittedName>
</protein>
<feature type="compositionally biased region" description="Polar residues" evidence="3">
    <location>
        <begin position="552"/>
        <end position="564"/>
    </location>
</feature>
<comment type="similarity">
    <text evidence="1">Belongs to the intermediate filament family.</text>
</comment>
<dbReference type="GO" id="GO:0005882">
    <property type="term" value="C:intermediate filament"/>
    <property type="evidence" value="ECO:0007669"/>
    <property type="project" value="UniProtKB-KW"/>
</dbReference>
<dbReference type="GO" id="GO:0005200">
    <property type="term" value="F:structural constituent of cytoskeleton"/>
    <property type="evidence" value="ECO:0007669"/>
    <property type="project" value="TreeGrafter"/>
</dbReference>
<feature type="coiled-coil region" evidence="2">
    <location>
        <begin position="101"/>
        <end position="135"/>
    </location>
</feature>
<dbReference type="Gene3D" id="2.60.40.1260">
    <property type="entry name" value="Lamin Tail domain"/>
    <property type="match status" value="1"/>
</dbReference>